<organism evidence="6 7">
    <name type="scientific">Nosocomiicoccus ampullae</name>
    <dbReference type="NCBI Taxonomy" id="489910"/>
    <lineage>
        <taxon>Bacteria</taxon>
        <taxon>Bacillati</taxon>
        <taxon>Bacillota</taxon>
        <taxon>Bacilli</taxon>
        <taxon>Bacillales</taxon>
        <taxon>Staphylococcaceae</taxon>
        <taxon>Nosocomiicoccus</taxon>
    </lineage>
</organism>
<protein>
    <submittedName>
        <fullName evidence="6">Myo-inositol-1(Or 4)-monophosphatase</fullName>
        <ecNumber evidence="6">3.1.3.25</ecNumber>
    </submittedName>
</protein>
<dbReference type="GO" id="GO:0008934">
    <property type="term" value="F:inositol monophosphate 1-phosphatase activity"/>
    <property type="evidence" value="ECO:0007669"/>
    <property type="project" value="TreeGrafter"/>
</dbReference>
<feature type="binding site" evidence="5">
    <location>
        <position position="83"/>
    </location>
    <ligand>
        <name>Mg(2+)</name>
        <dbReference type="ChEBI" id="CHEBI:18420"/>
        <label>1</label>
        <note>catalytic</note>
    </ligand>
</feature>
<evidence type="ECO:0000256" key="5">
    <source>
        <dbReference type="PIRSR" id="PIRSR600760-2"/>
    </source>
</evidence>
<feature type="binding site" evidence="5">
    <location>
        <position position="86"/>
    </location>
    <ligand>
        <name>Mg(2+)</name>
        <dbReference type="ChEBI" id="CHEBI:18420"/>
        <label>1</label>
        <note>catalytic</note>
    </ligand>
</feature>
<proteinExistence type="predicted"/>
<gene>
    <name evidence="6" type="ORF">HNQ45_001009</name>
</gene>
<dbReference type="InterPro" id="IPR020583">
    <property type="entry name" value="Inositol_monoP_metal-BS"/>
</dbReference>
<dbReference type="EC" id="3.1.3.25" evidence="6"/>
<dbReference type="GO" id="GO:0006020">
    <property type="term" value="P:inositol metabolic process"/>
    <property type="evidence" value="ECO:0007669"/>
    <property type="project" value="TreeGrafter"/>
</dbReference>
<sequence>MDVYEFAKSLIKDAGDFIETRRLEGFEVLRKTGPHDLVTPVDKETESFIYNRIKAQFPEHKIVGEETYGKEVTELSGYTWIVDPIDGTVNFINQNDNFAISVGIYKDNEPFCGFVYDVSNKVLYHAKAGEGAYRDTKRLNEVKYQSLENTIVGLSHKWLLKEDVKDAFTELVVKARSVRNRGSAALDFTYVAEGKYGAAVFYKLFPWDFAGGRIIANELGIKVVTLTNEEVPVLEASSIVAGHKDLVDEILEIFNNDTFKENHDKLYKK</sequence>
<dbReference type="AlphaFoldDB" id="A0A9Q2CZH0"/>
<reference evidence="6 7" key="1">
    <citation type="submission" date="2020-08" db="EMBL/GenBank/DDBJ databases">
        <title>Genomic Encyclopedia of Type Strains, Phase IV (KMG-IV): sequencing the most valuable type-strain genomes for metagenomic binning, comparative biology and taxonomic classification.</title>
        <authorList>
            <person name="Goeker M."/>
        </authorList>
    </citation>
    <scope>NUCLEOTIDE SEQUENCE [LARGE SCALE GENOMIC DNA]</scope>
    <source>
        <strain evidence="6 7">DSM 19163</strain>
    </source>
</reference>
<comment type="caution">
    <text evidence="6">The sequence shown here is derived from an EMBL/GenBank/DDBJ whole genome shotgun (WGS) entry which is preliminary data.</text>
</comment>
<dbReference type="EMBL" id="JACHHF010000005">
    <property type="protein sequence ID" value="MBB5176122.1"/>
    <property type="molecule type" value="Genomic_DNA"/>
</dbReference>
<dbReference type="RefSeq" id="WP_183674078.1">
    <property type="nucleotide sequence ID" value="NZ_CBCRYX010000004.1"/>
</dbReference>
<feature type="binding site" evidence="5">
    <location>
        <position position="208"/>
    </location>
    <ligand>
        <name>Mg(2+)</name>
        <dbReference type="ChEBI" id="CHEBI:18420"/>
        <label>1</label>
        <note>catalytic</note>
    </ligand>
</feature>
<evidence type="ECO:0000256" key="2">
    <source>
        <dbReference type="ARBA" id="ARBA00022723"/>
    </source>
</evidence>
<comment type="cofactor">
    <cofactor evidence="1 5">
        <name>Mg(2+)</name>
        <dbReference type="ChEBI" id="CHEBI:18420"/>
    </cofactor>
</comment>
<keyword evidence="4 5" id="KW-0460">Magnesium</keyword>
<feature type="binding site" evidence="5">
    <location>
        <position position="85"/>
    </location>
    <ligand>
        <name>Mg(2+)</name>
        <dbReference type="ChEBI" id="CHEBI:18420"/>
        <label>1</label>
        <note>catalytic</note>
    </ligand>
</feature>
<evidence type="ECO:0000256" key="4">
    <source>
        <dbReference type="ARBA" id="ARBA00022842"/>
    </source>
</evidence>
<dbReference type="Gene3D" id="3.30.540.10">
    <property type="entry name" value="Fructose-1,6-Bisphosphatase, subunit A, domain 1"/>
    <property type="match status" value="1"/>
</dbReference>
<dbReference type="GO" id="GO:0007165">
    <property type="term" value="P:signal transduction"/>
    <property type="evidence" value="ECO:0007669"/>
    <property type="project" value="TreeGrafter"/>
</dbReference>
<evidence type="ECO:0000313" key="6">
    <source>
        <dbReference type="EMBL" id="MBB5176122.1"/>
    </source>
</evidence>
<feature type="binding site" evidence="5">
    <location>
        <position position="65"/>
    </location>
    <ligand>
        <name>Mg(2+)</name>
        <dbReference type="ChEBI" id="CHEBI:18420"/>
        <label>1</label>
        <note>catalytic</note>
    </ligand>
</feature>
<dbReference type="PANTHER" id="PTHR20854:SF4">
    <property type="entry name" value="INOSITOL-1-MONOPHOSPHATASE-RELATED"/>
    <property type="match status" value="1"/>
</dbReference>
<dbReference type="Pfam" id="PF00459">
    <property type="entry name" value="Inositol_P"/>
    <property type="match status" value="1"/>
</dbReference>
<dbReference type="Gene3D" id="3.40.190.80">
    <property type="match status" value="1"/>
</dbReference>
<evidence type="ECO:0000313" key="7">
    <source>
        <dbReference type="Proteomes" id="UP000579136"/>
    </source>
</evidence>
<keyword evidence="7" id="KW-1185">Reference proteome</keyword>
<dbReference type="InterPro" id="IPR000760">
    <property type="entry name" value="Inositol_monophosphatase-like"/>
</dbReference>
<evidence type="ECO:0000256" key="1">
    <source>
        <dbReference type="ARBA" id="ARBA00001946"/>
    </source>
</evidence>
<keyword evidence="2 5" id="KW-0479">Metal-binding</keyword>
<dbReference type="PROSITE" id="PS00629">
    <property type="entry name" value="IMP_1"/>
    <property type="match status" value="1"/>
</dbReference>
<dbReference type="FunFam" id="3.30.540.10:FF:000003">
    <property type="entry name" value="Inositol-1-monophosphatase"/>
    <property type="match status" value="1"/>
</dbReference>
<accession>A0A9Q2CZH0</accession>
<name>A0A9Q2CZH0_9STAP</name>
<dbReference type="GO" id="GO:0046872">
    <property type="term" value="F:metal ion binding"/>
    <property type="evidence" value="ECO:0007669"/>
    <property type="project" value="UniProtKB-KW"/>
</dbReference>
<dbReference type="SUPFAM" id="SSF56655">
    <property type="entry name" value="Carbohydrate phosphatase"/>
    <property type="match status" value="1"/>
</dbReference>
<dbReference type="PRINTS" id="PR00377">
    <property type="entry name" value="IMPHPHTASES"/>
</dbReference>
<keyword evidence="3 6" id="KW-0378">Hydrolase</keyword>
<dbReference type="CDD" id="cd01637">
    <property type="entry name" value="IMPase_like"/>
    <property type="match status" value="1"/>
</dbReference>
<dbReference type="PANTHER" id="PTHR20854">
    <property type="entry name" value="INOSITOL MONOPHOSPHATASE"/>
    <property type="match status" value="1"/>
</dbReference>
<evidence type="ECO:0000256" key="3">
    <source>
        <dbReference type="ARBA" id="ARBA00022801"/>
    </source>
</evidence>
<dbReference type="Proteomes" id="UP000579136">
    <property type="component" value="Unassembled WGS sequence"/>
</dbReference>